<dbReference type="PRINTS" id="PR00481">
    <property type="entry name" value="LAMNOPPTDASE"/>
</dbReference>
<evidence type="ECO:0000313" key="11">
    <source>
        <dbReference type="Proteomes" id="UP001499938"/>
    </source>
</evidence>
<dbReference type="Pfam" id="PF00883">
    <property type="entry name" value="Peptidase_M17"/>
    <property type="match status" value="1"/>
</dbReference>
<reference evidence="10 11" key="1">
    <citation type="journal article" date="2019" name="Int. J. Syst. Evol. Microbiol.">
        <title>The Global Catalogue of Microorganisms (GCM) 10K type strain sequencing project: providing services to taxonomists for standard genome sequencing and annotation.</title>
        <authorList>
            <consortium name="The Broad Institute Genomics Platform"/>
            <consortium name="The Broad Institute Genome Sequencing Center for Infectious Disease"/>
            <person name="Wu L."/>
            <person name="Ma J."/>
        </authorList>
    </citation>
    <scope>NUCLEOTIDE SEQUENCE [LARGE SCALE GENOMIC DNA]</scope>
    <source>
        <strain evidence="10 11">JCM 15592</strain>
    </source>
</reference>
<dbReference type="PANTHER" id="PTHR11963:SF23">
    <property type="entry name" value="CYTOSOL AMINOPEPTIDASE"/>
    <property type="match status" value="1"/>
</dbReference>
<dbReference type="SUPFAM" id="SSF53187">
    <property type="entry name" value="Zn-dependent exopeptidases"/>
    <property type="match status" value="1"/>
</dbReference>
<keyword evidence="11" id="KW-1185">Reference proteome</keyword>
<evidence type="ECO:0000256" key="2">
    <source>
        <dbReference type="ARBA" id="ARBA00022438"/>
    </source>
</evidence>
<evidence type="ECO:0000313" key="10">
    <source>
        <dbReference type="EMBL" id="GAA1788987.1"/>
    </source>
</evidence>
<keyword evidence="4" id="KW-0378">Hydrolase</keyword>
<evidence type="ECO:0000256" key="6">
    <source>
        <dbReference type="ARBA" id="ARBA00049972"/>
    </source>
</evidence>
<keyword evidence="2" id="KW-0031">Aminopeptidase</keyword>
<gene>
    <name evidence="10" type="ORF">GCM10009811_12410</name>
</gene>
<evidence type="ECO:0000256" key="7">
    <source>
        <dbReference type="ARBA" id="ARBA00050021"/>
    </source>
</evidence>
<dbReference type="EMBL" id="BAAAPO010000021">
    <property type="protein sequence ID" value="GAA1788987.1"/>
    <property type="molecule type" value="Genomic_DNA"/>
</dbReference>
<comment type="similarity">
    <text evidence="1">Belongs to the peptidase M17 family.</text>
</comment>
<protein>
    <recommendedName>
        <fullName evidence="7">Probable cytosol aminopeptidase</fullName>
    </recommendedName>
    <alternativeName>
        <fullName evidence="8">Leucine aminopeptidase</fullName>
    </alternativeName>
    <alternativeName>
        <fullName evidence="5">Leucyl aminopeptidase</fullName>
    </alternativeName>
</protein>
<proteinExistence type="inferred from homology"/>
<comment type="function">
    <text evidence="6">Presumably involved in the processing and regular turnover of intracellular proteins. Catalyzes the removal of unsubstituted N-terminal amino acids from various peptides.</text>
</comment>
<name>A0ABN2LHW4_9MICO</name>
<keyword evidence="3" id="KW-0645">Protease</keyword>
<dbReference type="Gene3D" id="3.40.630.10">
    <property type="entry name" value="Zn peptidases"/>
    <property type="match status" value="1"/>
</dbReference>
<dbReference type="Proteomes" id="UP001499938">
    <property type="component" value="Unassembled WGS sequence"/>
</dbReference>
<organism evidence="10 11">
    <name type="scientific">Nostocoides veronense</name>
    <dbReference type="NCBI Taxonomy" id="330836"/>
    <lineage>
        <taxon>Bacteria</taxon>
        <taxon>Bacillati</taxon>
        <taxon>Actinomycetota</taxon>
        <taxon>Actinomycetes</taxon>
        <taxon>Micrococcales</taxon>
        <taxon>Intrasporangiaceae</taxon>
        <taxon>Nostocoides</taxon>
    </lineage>
</organism>
<evidence type="ECO:0000256" key="3">
    <source>
        <dbReference type="ARBA" id="ARBA00022670"/>
    </source>
</evidence>
<accession>A0ABN2LHW4</accession>
<dbReference type="PANTHER" id="PTHR11963">
    <property type="entry name" value="LEUCINE AMINOPEPTIDASE-RELATED"/>
    <property type="match status" value="1"/>
</dbReference>
<evidence type="ECO:0000256" key="1">
    <source>
        <dbReference type="ARBA" id="ARBA00009528"/>
    </source>
</evidence>
<feature type="domain" description="Cytosol aminopeptidase" evidence="9">
    <location>
        <begin position="339"/>
        <end position="346"/>
    </location>
</feature>
<dbReference type="PROSITE" id="PS00631">
    <property type="entry name" value="CYTOSOL_AP"/>
    <property type="match status" value="1"/>
</dbReference>
<dbReference type="InterPro" id="IPR000819">
    <property type="entry name" value="Peptidase_M17_C"/>
</dbReference>
<dbReference type="CDD" id="cd00433">
    <property type="entry name" value="Peptidase_M17"/>
    <property type="match status" value="1"/>
</dbReference>
<dbReference type="RefSeq" id="WP_344082591.1">
    <property type="nucleotide sequence ID" value="NZ_BAAAPO010000021.1"/>
</dbReference>
<evidence type="ECO:0000259" key="9">
    <source>
        <dbReference type="PROSITE" id="PS00631"/>
    </source>
</evidence>
<dbReference type="InterPro" id="IPR011356">
    <property type="entry name" value="Leucine_aapep/pepB"/>
</dbReference>
<comment type="caution">
    <text evidence="10">The sequence shown here is derived from an EMBL/GenBank/DDBJ whole genome shotgun (WGS) entry which is preliminary data.</text>
</comment>
<evidence type="ECO:0000256" key="5">
    <source>
        <dbReference type="ARBA" id="ARBA00033172"/>
    </source>
</evidence>
<evidence type="ECO:0000256" key="4">
    <source>
        <dbReference type="ARBA" id="ARBA00022801"/>
    </source>
</evidence>
<sequence>MSVHPMIIDPALEVVGRDALAEQLAATTKVAYVVLVAAADDAAEAVTQAAKTTGAEGDWSLLLAGHEVPAAPDKALCMPIAAGPISRLIVAVGAPGGPARRAAAAAIRAAGRSQVVALDVRAPEAVSEAIEGALLAMPGTHLGPQPATAPARPRLLLVGEPDPDAVTLGRVGARATLLARSLASTPSNIKNPPWLAALAADLAREAGLGCRVWDEGDLAAEGFGGIIAVGSGSATPPRLVEIDYAPGDPDEAPIVLVGKGITFDTGGLNAKPAAGMLLMKTDMSGAAIVLSVITALRDLAVRRRVVALLPLAENAMGGNSYRPSDVVTHYGGTTVEIGNTDAEGRIVLADALAYAVARLNPAALVDIATLTGAATIALGRGMAPSYASDEALRERVHAGFASAGEPLWAMPLVEDYRPLLDSGVADLCHIGPIGGSGAGSILAALFLREFTGGLPWVHLDIAGPGRSESETGVLPKGPTGYGARGLLHWLTKE</sequence>
<evidence type="ECO:0000256" key="8">
    <source>
        <dbReference type="ARBA" id="ARBA00050061"/>
    </source>
</evidence>